<dbReference type="PANTHER" id="PTHR33928:SF2">
    <property type="entry name" value="PECTATE LYASE SUPERFAMILY PROTEIN DOMAIN-CONTAINING PROTEIN-RELATED"/>
    <property type="match status" value="1"/>
</dbReference>
<accession>A0A9P6CQI7</accession>
<dbReference type="Gene3D" id="2.160.20.10">
    <property type="entry name" value="Single-stranded right-handed beta-helix, Pectin lyase-like"/>
    <property type="match status" value="2"/>
</dbReference>
<dbReference type="GO" id="GO:0004650">
    <property type="term" value="F:polygalacturonase activity"/>
    <property type="evidence" value="ECO:0007669"/>
    <property type="project" value="InterPro"/>
</dbReference>
<dbReference type="FunFam" id="2.160.20.10:FF:000049">
    <property type="entry name" value="Putative exo-beta-1,3-glucanase"/>
    <property type="match status" value="1"/>
</dbReference>
<feature type="signal peptide" evidence="4">
    <location>
        <begin position="1"/>
        <end position="22"/>
    </location>
</feature>
<name>A0A9P6CQI7_9AGAR</name>
<comment type="caution">
    <text evidence="6">The sequence shown here is derived from an EMBL/GenBank/DDBJ whole genome shotgun (WGS) entry which is preliminary data.</text>
</comment>
<dbReference type="InterPro" id="IPR012334">
    <property type="entry name" value="Pectin_lyas_fold"/>
</dbReference>
<dbReference type="CDD" id="cd23668">
    <property type="entry name" value="GH55_beta13glucanase-like"/>
    <property type="match status" value="1"/>
</dbReference>
<dbReference type="PROSITE" id="PS00138">
    <property type="entry name" value="SUBTILASE_SER"/>
    <property type="match status" value="1"/>
</dbReference>
<evidence type="ECO:0000256" key="1">
    <source>
        <dbReference type="ARBA" id="ARBA00022670"/>
    </source>
</evidence>
<organism evidence="6 7">
    <name type="scientific">Collybia nuda</name>
    <dbReference type="NCBI Taxonomy" id="64659"/>
    <lineage>
        <taxon>Eukaryota</taxon>
        <taxon>Fungi</taxon>
        <taxon>Dikarya</taxon>
        <taxon>Basidiomycota</taxon>
        <taxon>Agaricomycotina</taxon>
        <taxon>Agaricomycetes</taxon>
        <taxon>Agaricomycetidae</taxon>
        <taxon>Agaricales</taxon>
        <taxon>Tricholomatineae</taxon>
        <taxon>Clitocybaceae</taxon>
        <taxon>Collybia</taxon>
    </lineage>
</organism>
<dbReference type="GO" id="GO:0008236">
    <property type="term" value="F:serine-type peptidase activity"/>
    <property type="evidence" value="ECO:0007669"/>
    <property type="project" value="UniProtKB-KW"/>
</dbReference>
<evidence type="ECO:0000256" key="4">
    <source>
        <dbReference type="SAM" id="SignalP"/>
    </source>
</evidence>
<dbReference type="PROSITE" id="PS51257">
    <property type="entry name" value="PROKAR_LIPOPROTEIN"/>
    <property type="match status" value="1"/>
</dbReference>
<keyword evidence="7" id="KW-1185">Reference proteome</keyword>
<protein>
    <submittedName>
        <fullName evidence="6">Exo-beta-1,3-glucanase</fullName>
    </submittedName>
</protein>
<dbReference type="SUPFAM" id="SSF51126">
    <property type="entry name" value="Pectin lyase-like"/>
    <property type="match status" value="2"/>
</dbReference>
<dbReference type="PANTHER" id="PTHR33928">
    <property type="entry name" value="POLYGALACTURONASE QRT3"/>
    <property type="match status" value="1"/>
</dbReference>
<keyword evidence="2" id="KW-0378">Hydrolase</keyword>
<evidence type="ECO:0000256" key="3">
    <source>
        <dbReference type="ARBA" id="ARBA00022825"/>
    </source>
</evidence>
<dbReference type="InterPro" id="IPR011050">
    <property type="entry name" value="Pectin_lyase_fold/virulence"/>
</dbReference>
<keyword evidence="3" id="KW-0720">Serine protease</keyword>
<dbReference type="Proteomes" id="UP000807353">
    <property type="component" value="Unassembled WGS sequence"/>
</dbReference>
<dbReference type="InterPro" id="IPR024535">
    <property type="entry name" value="RHGA/B-epi-like_pectate_lyase"/>
</dbReference>
<dbReference type="AlphaFoldDB" id="A0A9P6CQI7"/>
<dbReference type="InterPro" id="IPR023828">
    <property type="entry name" value="Peptidase_S8_Ser-AS"/>
</dbReference>
<proteinExistence type="predicted"/>
<keyword evidence="4" id="KW-0732">Signal</keyword>
<keyword evidence="1" id="KW-0645">Protease</keyword>
<feature type="domain" description="Rhamnogalacturonase A/B/Epimerase-like pectate lyase" evidence="5">
    <location>
        <begin position="421"/>
        <end position="488"/>
    </location>
</feature>
<dbReference type="EMBL" id="MU150232">
    <property type="protein sequence ID" value="KAF9468683.1"/>
    <property type="molecule type" value="Genomic_DNA"/>
</dbReference>
<feature type="domain" description="Rhamnogalacturonase A/B/Epimerase-like pectate lyase" evidence="5">
    <location>
        <begin position="65"/>
        <end position="292"/>
    </location>
</feature>
<evidence type="ECO:0000313" key="7">
    <source>
        <dbReference type="Proteomes" id="UP000807353"/>
    </source>
</evidence>
<dbReference type="InterPro" id="IPR039279">
    <property type="entry name" value="QRT3-like"/>
</dbReference>
<dbReference type="Pfam" id="PF12708">
    <property type="entry name" value="Pect-lyase_RHGA_epim"/>
    <property type="match status" value="2"/>
</dbReference>
<evidence type="ECO:0000313" key="6">
    <source>
        <dbReference type="EMBL" id="KAF9468683.1"/>
    </source>
</evidence>
<dbReference type="OrthoDB" id="1046782at2759"/>
<sequence length="781" mass="81713">MRSLFSTLVLGVVLSTITFVSGLGTSCSAPLGAGTAAAGDPYWMQTIRHQGIAAYNSNPGGYQVFRNVKDFGAKGDGVTDDTNAINNAITAGSRCGGGSCHSSTVTPAVVYFPQGTYLISRPIIPYYYTQMIGDAKRPPTLLAAASFDGMAVIDADPYIPGGGGAQYYTNQNNFFRSVRNFVIDLRRVPPEKSQGTGLHWQVAQATSLMNIVVHMSTASNTAHQGIWMENGSGGFMGDLVFNGGKFGIWVGNQQFTVRNITVNNAQIGIYSLWNWGWTFQGVTINSCQVGFDLATGGTTQATQSTGAQAIIDATVTNTPIFVRTSNPSNGRLAGSIVLNNAKLNNVPTAVGVVGGAVVLAGGTTTISSWGQGNVFTGTSSSARFTQGSIHAANKPSVLLDSAGKIVSKMHPQYADYALSQIVSVRDNGAKGDGRTDDTAALKAIFAKFAGCKIIFFDAGTYVVTSTLTIPAGTQIVGEAWSVIAGSGSAFRDQANPQAVVKVGDTNSQGIVEISDMLFTTIGPAGGAIVVEWNVKEPSGQKAGAGMWDSHIRLGGAAGTNLELSQCPKSGAGGTANCMAAFLALHLTPASTAYLEGTWVWLADHDLDGDGASQISIFSGRGILSESAGPVWMIGTASEHHVLYQYNLVNAKNHYMGLIQTESPYFQPNPAPPAPFSVNSSFKDPSFSGVTSSWALNVATSTDIIVFGAGLYSFFSNYNQDCLTPATCQNQILNIDSSSSISVYSLSTVATTFQLSVAGKGIINQSGNVNGFAATVTAWSRT</sequence>
<feature type="chain" id="PRO_5040206016" evidence="4">
    <location>
        <begin position="23"/>
        <end position="781"/>
    </location>
</feature>
<dbReference type="GO" id="GO:0006508">
    <property type="term" value="P:proteolysis"/>
    <property type="evidence" value="ECO:0007669"/>
    <property type="project" value="UniProtKB-KW"/>
</dbReference>
<evidence type="ECO:0000259" key="5">
    <source>
        <dbReference type="Pfam" id="PF12708"/>
    </source>
</evidence>
<gene>
    <name evidence="6" type="ORF">BDZ94DRAFT_689610</name>
</gene>
<reference evidence="6" key="1">
    <citation type="submission" date="2020-11" db="EMBL/GenBank/DDBJ databases">
        <authorList>
            <consortium name="DOE Joint Genome Institute"/>
            <person name="Ahrendt S."/>
            <person name="Riley R."/>
            <person name="Andreopoulos W."/>
            <person name="Labutti K."/>
            <person name="Pangilinan J."/>
            <person name="Ruiz-Duenas F.J."/>
            <person name="Barrasa J.M."/>
            <person name="Sanchez-Garcia M."/>
            <person name="Camarero S."/>
            <person name="Miyauchi S."/>
            <person name="Serrano A."/>
            <person name="Linde D."/>
            <person name="Babiker R."/>
            <person name="Drula E."/>
            <person name="Ayuso-Fernandez I."/>
            <person name="Pacheco R."/>
            <person name="Padilla G."/>
            <person name="Ferreira P."/>
            <person name="Barriuso J."/>
            <person name="Kellner H."/>
            <person name="Castanera R."/>
            <person name="Alfaro M."/>
            <person name="Ramirez L."/>
            <person name="Pisabarro A.G."/>
            <person name="Kuo A."/>
            <person name="Tritt A."/>
            <person name="Lipzen A."/>
            <person name="He G."/>
            <person name="Yan M."/>
            <person name="Ng V."/>
            <person name="Cullen D."/>
            <person name="Martin F."/>
            <person name="Rosso M.-N."/>
            <person name="Henrissat B."/>
            <person name="Hibbett D."/>
            <person name="Martinez A.T."/>
            <person name="Grigoriev I.V."/>
        </authorList>
    </citation>
    <scope>NUCLEOTIDE SEQUENCE</scope>
    <source>
        <strain evidence="6">CBS 247.69</strain>
    </source>
</reference>
<evidence type="ECO:0000256" key="2">
    <source>
        <dbReference type="ARBA" id="ARBA00022801"/>
    </source>
</evidence>